<dbReference type="RefSeq" id="WP_124235196.1">
    <property type="nucleotide sequence ID" value="NZ_JBHUFI010000007.1"/>
</dbReference>
<dbReference type="PANTHER" id="PTHR33371">
    <property type="entry name" value="INTERMEMBRANE PHOSPHOLIPID TRANSPORT SYSTEM BINDING PROTEIN MLAD-RELATED"/>
    <property type="match status" value="1"/>
</dbReference>
<evidence type="ECO:0000313" key="5">
    <source>
        <dbReference type="Proteomes" id="UP000275225"/>
    </source>
</evidence>
<protein>
    <submittedName>
        <fullName evidence="4">MCE family protein</fullName>
    </submittedName>
</protein>
<accession>A0A3N6WRA5</accession>
<dbReference type="InterPro" id="IPR003399">
    <property type="entry name" value="Mce/MlaD"/>
</dbReference>
<feature type="domain" description="Mammalian cell entry C-terminal" evidence="3">
    <location>
        <begin position="119"/>
        <end position="310"/>
    </location>
</feature>
<dbReference type="InterPro" id="IPR024516">
    <property type="entry name" value="Mce_C"/>
</dbReference>
<gene>
    <name evidence="4" type="ORF">EHW97_00370</name>
</gene>
<dbReference type="AlphaFoldDB" id="A0A3N6WRA5"/>
<dbReference type="Proteomes" id="UP000275225">
    <property type="component" value="Unassembled WGS sequence"/>
</dbReference>
<keyword evidence="5" id="KW-1185">Reference proteome</keyword>
<dbReference type="OrthoDB" id="4516955at2"/>
<dbReference type="EMBL" id="RQJX01000001">
    <property type="protein sequence ID" value="RQN09989.1"/>
    <property type="molecule type" value="Genomic_DNA"/>
</dbReference>
<proteinExistence type="predicted"/>
<feature type="region of interest" description="Disordered" evidence="1">
    <location>
        <begin position="360"/>
        <end position="394"/>
    </location>
</feature>
<comment type="caution">
    <text evidence="4">The sequence shown here is derived from an EMBL/GenBank/DDBJ whole genome shotgun (WGS) entry which is preliminary data.</text>
</comment>
<sequence>MREALAMRVAGVSKLVVVVVVLALIAAAGIAWTARNTDKTVTVEFTRTTAVYEGSDVKVLGVPIGTIEKLEPRGETVTATISYDGDYDLPKDVQAAVISPAIVGDRYVQFAPAYTGGPSLEDGATIGVERTAVPVELDEVYSSINDLAVALGPEGANEDGSLSSLVDSLAGQLDGQGAQVNETIRNFSKLSTTLDANSEELFGSVREVEEFVDVLNRNDATVRAFNDSTAEVSRVLEAERDDLAATLEALSVALTDVNTLVTENRDVLRTNVDKITSLSEVLRKRQGEFEELLVNAPTVLSNVALTYNGQYGTLDNRAGLEELLLGGFKDPAGLLCNLLDESESDQGLCATLTKLLGGGAADAAPRTAPGTAPSAAPTTDQRAGSLAELMEVPQ</sequence>
<evidence type="ECO:0000259" key="3">
    <source>
        <dbReference type="Pfam" id="PF11887"/>
    </source>
</evidence>
<name>A0A3N6WRA5_9ACTN</name>
<reference evidence="4 5" key="1">
    <citation type="submission" date="2018-11" db="EMBL/GenBank/DDBJ databases">
        <authorList>
            <person name="Li F."/>
        </authorList>
    </citation>
    <scope>NUCLEOTIDE SEQUENCE [LARGE SCALE GENOMIC DNA]</scope>
    <source>
        <strain evidence="4 5">YS17T</strain>
    </source>
</reference>
<evidence type="ECO:0000313" key="4">
    <source>
        <dbReference type="EMBL" id="RQN09989.1"/>
    </source>
</evidence>
<feature type="compositionally biased region" description="Low complexity" evidence="1">
    <location>
        <begin position="361"/>
        <end position="379"/>
    </location>
</feature>
<organism evidence="4 5">
    <name type="scientific">Aeromicrobium camelliae</name>
    <dbReference type="NCBI Taxonomy" id="1538144"/>
    <lineage>
        <taxon>Bacteria</taxon>
        <taxon>Bacillati</taxon>
        <taxon>Actinomycetota</taxon>
        <taxon>Actinomycetes</taxon>
        <taxon>Propionibacteriales</taxon>
        <taxon>Nocardioidaceae</taxon>
        <taxon>Aeromicrobium</taxon>
    </lineage>
</organism>
<dbReference type="InterPro" id="IPR005693">
    <property type="entry name" value="Mce"/>
</dbReference>
<dbReference type="GO" id="GO:0005576">
    <property type="term" value="C:extracellular region"/>
    <property type="evidence" value="ECO:0007669"/>
    <property type="project" value="TreeGrafter"/>
</dbReference>
<dbReference type="InterPro" id="IPR052336">
    <property type="entry name" value="MlaD_Phospholipid_Transporter"/>
</dbReference>
<evidence type="ECO:0000259" key="2">
    <source>
        <dbReference type="Pfam" id="PF02470"/>
    </source>
</evidence>
<dbReference type="Pfam" id="PF02470">
    <property type="entry name" value="MlaD"/>
    <property type="match status" value="1"/>
</dbReference>
<dbReference type="NCBIfam" id="TIGR00996">
    <property type="entry name" value="Mtu_fam_mce"/>
    <property type="match status" value="1"/>
</dbReference>
<feature type="domain" description="Mce/MlaD" evidence="2">
    <location>
        <begin position="39"/>
        <end position="112"/>
    </location>
</feature>
<dbReference type="Pfam" id="PF11887">
    <property type="entry name" value="Mce4_CUP1"/>
    <property type="match status" value="1"/>
</dbReference>
<dbReference type="PANTHER" id="PTHR33371:SF4">
    <property type="entry name" value="INTERMEMBRANE PHOSPHOLIPID TRANSPORT SYSTEM BINDING PROTEIN MLAD"/>
    <property type="match status" value="1"/>
</dbReference>
<evidence type="ECO:0000256" key="1">
    <source>
        <dbReference type="SAM" id="MobiDB-lite"/>
    </source>
</evidence>